<protein>
    <submittedName>
        <fullName evidence="2">Uncharacterized protein</fullName>
    </submittedName>
</protein>
<reference evidence="2" key="1">
    <citation type="submission" date="2020-02" db="EMBL/GenBank/DDBJ databases">
        <authorList>
            <person name="Meier V. D."/>
        </authorList>
    </citation>
    <scope>NUCLEOTIDE SEQUENCE</scope>
    <source>
        <strain evidence="2">AVDCRST_MAG41</strain>
    </source>
</reference>
<sequence length="234" mass="23683">DRAGAPAGRPVGAGGLRDRRCAAGAAGAAPRPARDPGPPRAAPLGDAVAAAVLVVGRRRGAAGRGLDRPLPGRGGRPADPAHPGAAGARGRRRGGVRTGRRSRVRGDRGRAAERAAVDAAANGGGAGQRRTDLRRGRSGRRGHGHPRRGLAASVAGADRAGAVPPTAPGTGGGPHARRRRVGRPGRGGGDVAGRRHAGRGTARVPARRRADERLAVGRPGPVRGRPWVFEERVV</sequence>
<gene>
    <name evidence="2" type="ORF">AVDCRST_MAG41-3763</name>
</gene>
<feature type="compositionally biased region" description="Low complexity" evidence="1">
    <location>
        <begin position="77"/>
        <end position="88"/>
    </location>
</feature>
<feature type="region of interest" description="Disordered" evidence="1">
    <location>
        <begin position="59"/>
        <end position="225"/>
    </location>
</feature>
<dbReference type="EMBL" id="CADCTP010000346">
    <property type="protein sequence ID" value="CAA9283285.1"/>
    <property type="molecule type" value="Genomic_DNA"/>
</dbReference>
<feature type="region of interest" description="Disordered" evidence="1">
    <location>
        <begin position="1"/>
        <end position="43"/>
    </location>
</feature>
<feature type="compositionally biased region" description="Basic residues" evidence="1">
    <location>
        <begin position="89"/>
        <end position="103"/>
    </location>
</feature>
<feature type="compositionally biased region" description="Low complexity" evidence="1">
    <location>
        <begin position="22"/>
        <end position="31"/>
    </location>
</feature>
<feature type="non-terminal residue" evidence="2">
    <location>
        <position position="234"/>
    </location>
</feature>
<feature type="compositionally biased region" description="Low complexity" evidence="1">
    <location>
        <begin position="149"/>
        <end position="164"/>
    </location>
</feature>
<proteinExistence type="predicted"/>
<evidence type="ECO:0000313" key="2">
    <source>
        <dbReference type="EMBL" id="CAA9283285.1"/>
    </source>
</evidence>
<dbReference type="AlphaFoldDB" id="A0A6J4JNP1"/>
<feature type="compositionally biased region" description="Basic residues" evidence="1">
    <location>
        <begin position="136"/>
        <end position="148"/>
    </location>
</feature>
<name>A0A6J4JNP1_9ACTN</name>
<evidence type="ECO:0000256" key="1">
    <source>
        <dbReference type="SAM" id="MobiDB-lite"/>
    </source>
</evidence>
<accession>A0A6J4JNP1</accession>
<feature type="non-terminal residue" evidence="2">
    <location>
        <position position="1"/>
    </location>
</feature>
<feature type="compositionally biased region" description="Low complexity" evidence="1">
    <location>
        <begin position="1"/>
        <end position="10"/>
    </location>
</feature>
<feature type="compositionally biased region" description="Basic and acidic residues" evidence="1">
    <location>
        <begin position="104"/>
        <end position="116"/>
    </location>
</feature>
<organism evidence="2">
    <name type="scientific">uncultured Mycobacteriales bacterium</name>
    <dbReference type="NCBI Taxonomy" id="581187"/>
    <lineage>
        <taxon>Bacteria</taxon>
        <taxon>Bacillati</taxon>
        <taxon>Actinomycetota</taxon>
        <taxon>Actinomycetes</taxon>
        <taxon>Mycobacteriales</taxon>
        <taxon>environmental samples</taxon>
    </lineage>
</organism>